<reference evidence="1 2" key="1">
    <citation type="submission" date="2017-12" db="EMBL/GenBank/DDBJ databases">
        <title>Sequencing the genomes of 1000 Actinobacteria strains.</title>
        <authorList>
            <person name="Klenk H.-P."/>
        </authorList>
    </citation>
    <scope>NUCLEOTIDE SEQUENCE [LARGE SCALE GENOMIC DNA]</scope>
    <source>
        <strain evidence="1 2">DSM 44489</strain>
    </source>
</reference>
<dbReference type="EMBL" id="PJMW01000001">
    <property type="protein sequence ID" value="PKV98944.1"/>
    <property type="molecule type" value="Genomic_DNA"/>
</dbReference>
<accession>A0A2N3WYL3</accession>
<evidence type="ECO:0000313" key="1">
    <source>
        <dbReference type="EMBL" id="PKV98944.1"/>
    </source>
</evidence>
<keyword evidence="2" id="KW-1185">Reference proteome</keyword>
<dbReference type="AlphaFoldDB" id="A0A2N3WYL3"/>
<dbReference type="Proteomes" id="UP000233766">
    <property type="component" value="Unassembled WGS sequence"/>
</dbReference>
<comment type="caution">
    <text evidence="1">The sequence shown here is derived from an EMBL/GenBank/DDBJ whole genome shotgun (WGS) entry which is preliminary data.</text>
</comment>
<gene>
    <name evidence="1" type="ORF">ATK86_0978</name>
</gene>
<evidence type="ECO:0000313" key="2">
    <source>
        <dbReference type="Proteomes" id="UP000233766"/>
    </source>
</evidence>
<sequence>MQVAYTWPRTPPMRLRIPGMNRPLSLNLEVNEYGACSELFIVHGTYNPCAIAC</sequence>
<proteinExistence type="predicted"/>
<name>A0A2N3WYL3_9NOCA</name>
<organism evidence="1 2">
    <name type="scientific">Nocardia fluminea</name>
    <dbReference type="NCBI Taxonomy" id="134984"/>
    <lineage>
        <taxon>Bacteria</taxon>
        <taxon>Bacillati</taxon>
        <taxon>Actinomycetota</taxon>
        <taxon>Actinomycetes</taxon>
        <taxon>Mycobacteriales</taxon>
        <taxon>Nocardiaceae</taxon>
        <taxon>Nocardia</taxon>
    </lineage>
</organism>
<protein>
    <submittedName>
        <fullName evidence="1">Uncharacterized protein</fullName>
    </submittedName>
</protein>